<dbReference type="InterPro" id="IPR034704">
    <property type="entry name" value="Ribosomal_bL28/bL31-like_sf"/>
</dbReference>
<evidence type="ECO:0000256" key="2">
    <source>
        <dbReference type="ARBA" id="ARBA00022980"/>
    </source>
</evidence>
<gene>
    <name evidence="5" type="ORF">JSR02_00550</name>
</gene>
<dbReference type="GO" id="GO:1990904">
    <property type="term" value="C:ribonucleoprotein complex"/>
    <property type="evidence" value="ECO:0007669"/>
    <property type="project" value="UniProtKB-KW"/>
</dbReference>
<organism evidence="5 6">
    <name type="scientific">Candidatus Vidania fulgoroideorum</name>
    <dbReference type="NCBI Taxonomy" id="881286"/>
    <lineage>
        <taxon>Bacteria</taxon>
        <taxon>Pseudomonadati</taxon>
        <taxon>Pseudomonadota</taxon>
        <taxon>Betaproteobacteria</taxon>
        <taxon>Candidatus Vidania</taxon>
    </lineage>
</organism>
<feature type="region of interest" description="Disordered" evidence="4">
    <location>
        <begin position="43"/>
        <end position="68"/>
    </location>
</feature>
<evidence type="ECO:0000313" key="6">
    <source>
        <dbReference type="Proteomes" id="UP000663602"/>
    </source>
</evidence>
<dbReference type="EMBL" id="CP071410">
    <property type="protein sequence ID" value="QSW37789.1"/>
    <property type="molecule type" value="Genomic_DNA"/>
</dbReference>
<dbReference type="Gene3D" id="4.10.830.30">
    <property type="entry name" value="Ribosomal protein L31"/>
    <property type="match status" value="1"/>
</dbReference>
<evidence type="ECO:0000256" key="4">
    <source>
        <dbReference type="SAM" id="MobiDB-lite"/>
    </source>
</evidence>
<dbReference type="AlphaFoldDB" id="A0A974X7J0"/>
<dbReference type="Proteomes" id="UP000663602">
    <property type="component" value="Chromosome"/>
</dbReference>
<proteinExistence type="predicted"/>
<keyword evidence="2 5" id="KW-0689">Ribosomal protein</keyword>
<keyword evidence="3" id="KW-0687">Ribonucleoprotein</keyword>
<dbReference type="InterPro" id="IPR002150">
    <property type="entry name" value="Ribosomal_bL31"/>
</dbReference>
<evidence type="ECO:0000256" key="3">
    <source>
        <dbReference type="ARBA" id="ARBA00023274"/>
    </source>
</evidence>
<dbReference type="GO" id="GO:0005840">
    <property type="term" value="C:ribosome"/>
    <property type="evidence" value="ECO:0007669"/>
    <property type="project" value="UniProtKB-KW"/>
</dbReference>
<evidence type="ECO:0000313" key="5">
    <source>
        <dbReference type="EMBL" id="QSW37789.1"/>
    </source>
</evidence>
<evidence type="ECO:0000256" key="1">
    <source>
        <dbReference type="ARBA" id="ARBA00011838"/>
    </source>
</evidence>
<protein>
    <submittedName>
        <fullName evidence="5">50S ribosomal protein L31</fullName>
    </submittedName>
</protein>
<dbReference type="InterPro" id="IPR042105">
    <property type="entry name" value="Ribosomal_bL31_sf"/>
</dbReference>
<reference evidence="5" key="2">
    <citation type="submission" date="2021-03" db="EMBL/GenBank/DDBJ databases">
        <title>Alternative transmission patterns in independently acquired nutritional co-symbionts of Dictyopharidae planthoppers.</title>
        <authorList>
            <person name="Michalik A."/>
            <person name="Lukasik P."/>
        </authorList>
    </citation>
    <scope>NUCLEOTIDE SEQUENCE</scope>
    <source>
        <strain evidence="5">DICMUL</strain>
    </source>
</reference>
<dbReference type="GO" id="GO:0006412">
    <property type="term" value="P:translation"/>
    <property type="evidence" value="ECO:0007669"/>
    <property type="project" value="InterPro"/>
</dbReference>
<dbReference type="SUPFAM" id="SSF143800">
    <property type="entry name" value="L28p-like"/>
    <property type="match status" value="1"/>
</dbReference>
<accession>A0A974X7J0</accession>
<dbReference type="GO" id="GO:0003735">
    <property type="term" value="F:structural constituent of ribosome"/>
    <property type="evidence" value="ECO:0007669"/>
    <property type="project" value="InterPro"/>
</dbReference>
<feature type="compositionally biased region" description="Polar residues" evidence="4">
    <location>
        <begin position="52"/>
        <end position="61"/>
    </location>
</feature>
<comment type="subunit">
    <text evidence="1">Part of the 50S ribosomal subunit.</text>
</comment>
<sequence length="68" mass="7758">MTTTPYIKTYTTVFIDKITQKKFTLTTCIKTPLIKLDITSDSHPAFTHKNKTSNPKSQTSKLIKKINI</sequence>
<dbReference type="Pfam" id="PF01197">
    <property type="entry name" value="Ribosomal_L31"/>
    <property type="match status" value="1"/>
</dbReference>
<reference evidence="5" key="1">
    <citation type="submission" date="2021-02" db="EMBL/GenBank/DDBJ databases">
        <authorList>
            <person name="Franco D."/>
        </authorList>
    </citation>
    <scope>NUCLEOTIDE SEQUENCE</scope>
    <source>
        <strain evidence="5">DICMUL</strain>
    </source>
</reference>
<name>A0A974X7J0_9PROT</name>